<accession>A0ABU3LTC8</accession>
<keyword evidence="4" id="KW-1185">Reference proteome</keyword>
<comment type="caution">
    <text evidence="3">The sequence shown here is derived from an EMBL/GenBank/DDBJ whole genome shotgun (WGS) entry which is preliminary data.</text>
</comment>
<dbReference type="Pfam" id="PF13676">
    <property type="entry name" value="TIR_2"/>
    <property type="match status" value="1"/>
</dbReference>
<sequence length="855" mass="93201">MGDGERLFVSHAGADRAWAEWAAWQLQDAGYEVELDVWHWGAGDNFVLRMRQALERGRMVALFSRAYFDTGRFTTEEWTDVVGAREKWVPVRVEDAVAPPLLRSLLAPDLFGLGEDEARAALLRAVAGPPGTPGRAPVFPESGRPGRLRSMGATGPRLPGSLPRVWNIPARNAGFTGRDDLLVQVRTGLAGARAVAVLALDGRGGVGKTQLAIEYAHRFSGEYELAWWVAAEDAALIPDQLAGLAVATGCAQTDASQAEAVRALGEELRTRQRWLLVFDNAEDPAALRPHLPAGAGHVLITSRNPQWHHVATPVDVDVLARAESVALLRSRSRGLGEADAGRLAEALDDLPLALVQAAEALRAFSPDRYLELLARSPGTATEDGTPPDYPRSLAASVRLSMERLEVEDGAAADLLRALALLAPEPFPLHACDPEKVEEAGEGDAGLVAVLSDPRVFRRVVGVVERFGLARVAGGSVQMHRLTQAVLRDQLTAEQRVRAAHQASVLLAAAAPGDAADPGGWPRWPDVLPHALLVAPEDLTTEAARFAVCEACWYLMDRGSVGTVLPRLQGLHRTWLRRWGVDDQAVDWAAAYLARAYDDSGDHEEARRLDEDTLVRRRQVLGEDHPSTLKAASNLAIRLAAVGEKEQARALNEDTLARRRRVRGKDHPDTLRTAHNLAADLYDLGELDQARSLDEETLASRRRVLGEDHPDTLSTAHNLAMRLAILGEADQARALNEDTLVRRRRLLGEDHPDTLSTAHNLAVRLAALGVLDQACALGEDTLVRRRRLLGEDHPDTLSTANNLAIDLADSGETEQARHLHEDVLAWRRRVLGEDHPDTLRTIRSLARLNTPDEAAQ</sequence>
<proteinExistence type="predicted"/>
<dbReference type="PANTHER" id="PTHR46082">
    <property type="entry name" value="ATP/GTP-BINDING PROTEIN-RELATED"/>
    <property type="match status" value="1"/>
</dbReference>
<evidence type="ECO:0000313" key="3">
    <source>
        <dbReference type="EMBL" id="MDT7842462.1"/>
    </source>
</evidence>
<dbReference type="InterPro" id="IPR035897">
    <property type="entry name" value="Toll_tir_struct_dom_sf"/>
</dbReference>
<dbReference type="PANTHER" id="PTHR46082:SF6">
    <property type="entry name" value="AAA+ ATPASE DOMAIN-CONTAINING PROTEIN-RELATED"/>
    <property type="match status" value="1"/>
</dbReference>
<dbReference type="RefSeq" id="WP_314201924.1">
    <property type="nucleotide sequence ID" value="NZ_JAVTLL010000010.1"/>
</dbReference>
<dbReference type="SUPFAM" id="SSF48452">
    <property type="entry name" value="TPR-like"/>
    <property type="match status" value="3"/>
</dbReference>
<dbReference type="InterPro" id="IPR053137">
    <property type="entry name" value="NLR-like"/>
</dbReference>
<name>A0ABU3LTC8_9ACTN</name>
<dbReference type="Pfam" id="PF13374">
    <property type="entry name" value="TPR_10"/>
    <property type="match status" value="4"/>
</dbReference>
<feature type="domain" description="TIR" evidence="2">
    <location>
        <begin position="8"/>
        <end position="121"/>
    </location>
</feature>
<evidence type="ECO:0000259" key="1">
    <source>
        <dbReference type="Pfam" id="PF00931"/>
    </source>
</evidence>
<dbReference type="PRINTS" id="PR00381">
    <property type="entry name" value="KINESINLIGHT"/>
</dbReference>
<organism evidence="3 4">
    <name type="scientific">Streptomyces justiciae</name>
    <dbReference type="NCBI Taxonomy" id="2780140"/>
    <lineage>
        <taxon>Bacteria</taxon>
        <taxon>Bacillati</taxon>
        <taxon>Actinomycetota</taxon>
        <taxon>Actinomycetes</taxon>
        <taxon>Kitasatosporales</taxon>
        <taxon>Streptomycetaceae</taxon>
        <taxon>Streptomyces</taxon>
    </lineage>
</organism>
<reference evidence="4" key="1">
    <citation type="submission" date="2023-07" db="EMBL/GenBank/DDBJ databases">
        <title>Draft genome sequence of the endophytic actinobacterium Streptomyces justiciae WPN32, a potential antibiotic producer.</title>
        <authorList>
            <person name="Yasawong M."/>
            <person name="Pana W."/>
            <person name="Ganta P."/>
            <person name="Santapan N."/>
            <person name="Songngamsuk T."/>
            <person name="Phatcharaharikarn M."/>
            <person name="Kerdtoob S."/>
            <person name="Nantapong N."/>
        </authorList>
    </citation>
    <scope>NUCLEOTIDE SEQUENCE [LARGE SCALE GENOMIC DNA]</scope>
    <source>
        <strain evidence="4">WPN32</strain>
    </source>
</reference>
<dbReference type="InterPro" id="IPR000157">
    <property type="entry name" value="TIR_dom"/>
</dbReference>
<dbReference type="Pfam" id="PF13424">
    <property type="entry name" value="TPR_12"/>
    <property type="match status" value="1"/>
</dbReference>
<dbReference type="SUPFAM" id="SSF52540">
    <property type="entry name" value="P-loop containing nucleoside triphosphate hydrolases"/>
    <property type="match status" value="1"/>
</dbReference>
<dbReference type="Gene3D" id="3.40.50.300">
    <property type="entry name" value="P-loop containing nucleotide triphosphate hydrolases"/>
    <property type="match status" value="1"/>
</dbReference>
<protein>
    <submittedName>
        <fullName evidence="3">FxSxx-COOH system tetratricopeptide repeat protein</fullName>
    </submittedName>
</protein>
<dbReference type="Pfam" id="PF00931">
    <property type="entry name" value="NB-ARC"/>
    <property type="match status" value="1"/>
</dbReference>
<dbReference type="InterPro" id="IPR027417">
    <property type="entry name" value="P-loop_NTPase"/>
</dbReference>
<evidence type="ECO:0000259" key="2">
    <source>
        <dbReference type="Pfam" id="PF13676"/>
    </source>
</evidence>
<dbReference type="EMBL" id="JAVTLL010000010">
    <property type="protein sequence ID" value="MDT7842462.1"/>
    <property type="molecule type" value="Genomic_DNA"/>
</dbReference>
<gene>
    <name evidence="3" type="primary">fxsT</name>
    <name evidence="3" type="ORF">RQC66_17135</name>
</gene>
<dbReference type="InterPro" id="IPR011990">
    <property type="entry name" value="TPR-like_helical_dom_sf"/>
</dbReference>
<dbReference type="SUPFAM" id="SSF52200">
    <property type="entry name" value="Toll/Interleukin receptor TIR domain"/>
    <property type="match status" value="1"/>
</dbReference>
<dbReference type="Gene3D" id="3.40.50.10140">
    <property type="entry name" value="Toll/interleukin-1 receptor homology (TIR) domain"/>
    <property type="match status" value="1"/>
</dbReference>
<feature type="domain" description="NB-ARC" evidence="1">
    <location>
        <begin position="184"/>
        <end position="327"/>
    </location>
</feature>
<dbReference type="NCBIfam" id="NF040586">
    <property type="entry name" value="FxSxx_TPR"/>
    <property type="match status" value="1"/>
</dbReference>
<evidence type="ECO:0000313" key="4">
    <source>
        <dbReference type="Proteomes" id="UP001257948"/>
    </source>
</evidence>
<dbReference type="Gene3D" id="1.25.40.10">
    <property type="entry name" value="Tetratricopeptide repeat domain"/>
    <property type="match status" value="2"/>
</dbReference>
<dbReference type="Proteomes" id="UP001257948">
    <property type="component" value="Unassembled WGS sequence"/>
</dbReference>
<dbReference type="InterPro" id="IPR002182">
    <property type="entry name" value="NB-ARC"/>
</dbReference>